<proteinExistence type="predicted"/>
<evidence type="ECO:0000313" key="2">
    <source>
        <dbReference type="Proteomes" id="UP001177021"/>
    </source>
</evidence>
<evidence type="ECO:0000313" key="1">
    <source>
        <dbReference type="EMBL" id="CAJ2678884.1"/>
    </source>
</evidence>
<sequence length="401" mass="46023">MDYNYNEWNEDIINQVFHPYEAQMILNIPIIDKSQPDTLTWDSTQDGQYSVKSGYHAIMEWGNLSNATTSNNSQDVWKAIWKLNVPPKHSHLLWRALNNALPVKNNLFKRGVRCDPLCPRCSNTLETTHHVFLECEWAKQVWFASSLTLNLGKNQLTDLHDWLISMMNNTNKECVEEITAIIYGIWYARNMLIFQEKHLPPQEISSMAFKQLQEYQLHGFEQKICDPHVKLTACRNDTSWSPPLRGILKINVDAHLSSDGHWSTGMVLRRSDGSAIGAATRSHKGIADIITGEAMGLNDAIENRGERNVFFELDSQIIVRAVQGNNEVRRSWGSAVRRCKLFLKENPRSNIGWVQRKANQAAHEMTKWAEIEPNKDWTNDIPYCIRPIIQKDKGNVSPCLV</sequence>
<organism evidence="1 2">
    <name type="scientific">Trifolium pratense</name>
    <name type="common">Red clover</name>
    <dbReference type="NCBI Taxonomy" id="57577"/>
    <lineage>
        <taxon>Eukaryota</taxon>
        <taxon>Viridiplantae</taxon>
        <taxon>Streptophyta</taxon>
        <taxon>Embryophyta</taxon>
        <taxon>Tracheophyta</taxon>
        <taxon>Spermatophyta</taxon>
        <taxon>Magnoliopsida</taxon>
        <taxon>eudicotyledons</taxon>
        <taxon>Gunneridae</taxon>
        <taxon>Pentapetalae</taxon>
        <taxon>rosids</taxon>
        <taxon>fabids</taxon>
        <taxon>Fabales</taxon>
        <taxon>Fabaceae</taxon>
        <taxon>Papilionoideae</taxon>
        <taxon>50 kb inversion clade</taxon>
        <taxon>NPAAA clade</taxon>
        <taxon>Hologalegina</taxon>
        <taxon>IRL clade</taxon>
        <taxon>Trifolieae</taxon>
        <taxon>Trifolium</taxon>
    </lineage>
</organism>
<reference evidence="1" key="1">
    <citation type="submission" date="2023-10" db="EMBL/GenBank/DDBJ databases">
        <authorList>
            <person name="Rodriguez Cubillos JULIANA M."/>
            <person name="De Vega J."/>
        </authorList>
    </citation>
    <scope>NUCLEOTIDE SEQUENCE</scope>
</reference>
<dbReference type="EMBL" id="CASHSV030000823">
    <property type="protein sequence ID" value="CAJ2678884.1"/>
    <property type="molecule type" value="Genomic_DNA"/>
</dbReference>
<dbReference type="Proteomes" id="UP001177021">
    <property type="component" value="Unassembled WGS sequence"/>
</dbReference>
<name>A0ACB0MDC6_TRIPR</name>
<accession>A0ACB0MDC6</accession>
<gene>
    <name evidence="1" type="ORF">MILVUS5_LOCUS41101</name>
</gene>
<keyword evidence="2" id="KW-1185">Reference proteome</keyword>
<protein>
    <submittedName>
        <fullName evidence="1">Uncharacterized protein</fullName>
    </submittedName>
</protein>
<comment type="caution">
    <text evidence="1">The sequence shown here is derived from an EMBL/GenBank/DDBJ whole genome shotgun (WGS) entry which is preliminary data.</text>
</comment>